<dbReference type="KEGG" id="ccz:CCALI_02718"/>
<dbReference type="OrthoDB" id="9762614at2"/>
<sequence length="694" mass="78237">MSENRAPTNRLIHETSPYLLQHAHNPVDWYPWGEEALRRAKEEQKPILLSIGYSACHWCHVMERECFENPEIAAQMNRDFVNIKVDREERPDLDAIYMNAVVAMTGQGGWPLTVFLTPDGVPFFGGTYFPPEDRYGRPGFPRVLTAVAEAWRTRHAEIEAQSRLMLQELSRSLVPEEGVPMPLTPDLLEKAYRAFAESFDAAYGGFGGAPKFPQASGLEFLMRYYLLTKRVGALEMVEKTLQQMALGGLRDQLGGGFHRYSVDARWLVPHFEKMLYDNAQLIRVYLHAAQITGNALYRDVVADTCNYALREMRSPEGGFYSAQDADSEGEEGKYYVWRLEEVKAVLEENEAKLFCAFYDVTEAGNWEGRSILHVAMPLQQLAERFGITLEQAAERLASARAKLLAYRMQRVPPATDDKVLTAWNGLMLSALAESGAVLEERRFLEAAEGCGRFIEQHLTYRDAEGRLRLYHLFAKGHAKGVGLLEDYAFCIEGFLCLYEATLQEHWLALARELAKSTLSQFEDTESGGFFTTPPEQNDLIYRPMDWTDDALPSGNSVMSEVLQRLALLTGEAELREAALRTLRRMVPLMERYPTSFSRALCALCFYLSDPQEVALLGSKEALEDFLRVLRETYRPNLVLAQADTAEAANASGLALLEGKTLVEGRPTAYVCKNYACKAPTTEPMLLRQQLSSGQ</sequence>
<dbReference type="CDD" id="cd02955">
    <property type="entry name" value="SSP411"/>
    <property type="match status" value="1"/>
</dbReference>
<dbReference type="EMBL" id="HF951689">
    <property type="protein sequence ID" value="CCW36507.1"/>
    <property type="molecule type" value="Genomic_DNA"/>
</dbReference>
<dbReference type="Pfam" id="PF03190">
    <property type="entry name" value="Thioredox_DsbH"/>
    <property type="match status" value="1"/>
</dbReference>
<proteinExistence type="predicted"/>
<dbReference type="eggNOG" id="COG1331">
    <property type="taxonomic scope" value="Bacteria"/>
</dbReference>
<dbReference type="AlphaFoldDB" id="S0EZQ8"/>
<dbReference type="PANTHER" id="PTHR42899:SF1">
    <property type="entry name" value="SPERMATOGENESIS-ASSOCIATED PROTEIN 20"/>
    <property type="match status" value="1"/>
</dbReference>
<dbReference type="InterPro" id="IPR024705">
    <property type="entry name" value="Ssp411"/>
</dbReference>
<reference evidence="3" key="1">
    <citation type="submission" date="2013-03" db="EMBL/GenBank/DDBJ databases">
        <title>Genome sequence of Chthonomonas calidirosea, the first sequenced genome from the Armatimonadetes phylum (formally candidate division OP10).</title>
        <authorList>
            <person name="Lee K.C.Y."/>
            <person name="Morgan X.C."/>
            <person name="Dunfield P.F."/>
            <person name="Tamas I."/>
            <person name="Houghton K.M."/>
            <person name="Vyssotski M."/>
            <person name="Ryan J.L.J."/>
            <person name="Lagutin K."/>
            <person name="McDonald I.R."/>
            <person name="Stott M.B."/>
        </authorList>
    </citation>
    <scope>NUCLEOTIDE SEQUENCE [LARGE SCALE GENOMIC DNA]</scope>
    <source>
        <strain evidence="3">DSM 23976 / ICMP 18418 / T49</strain>
    </source>
</reference>
<dbReference type="PIRSF" id="PIRSF006402">
    <property type="entry name" value="UCP006402_thioredoxin"/>
    <property type="match status" value="1"/>
</dbReference>
<dbReference type="FunCoup" id="S0EZQ8">
    <property type="interactions" value="283"/>
</dbReference>
<dbReference type="InterPro" id="IPR004879">
    <property type="entry name" value="Ssp411-like_TRX"/>
</dbReference>
<dbReference type="Proteomes" id="UP000014227">
    <property type="component" value="Chromosome I"/>
</dbReference>
<dbReference type="SUPFAM" id="SSF48208">
    <property type="entry name" value="Six-hairpin glycosidases"/>
    <property type="match status" value="1"/>
</dbReference>
<dbReference type="Gene3D" id="3.40.30.10">
    <property type="entry name" value="Glutaredoxin"/>
    <property type="match status" value="1"/>
</dbReference>
<dbReference type="RefSeq" id="WP_016484015.1">
    <property type="nucleotide sequence ID" value="NC_021487.1"/>
</dbReference>
<dbReference type="HOGENOM" id="CLU_014051_4_1_0"/>
<protein>
    <submittedName>
        <fullName evidence="2">Highly conserved protein containing a thioredoxin domain</fullName>
    </submittedName>
</protein>
<dbReference type="Gene3D" id="1.50.10.10">
    <property type="match status" value="1"/>
</dbReference>
<dbReference type="SUPFAM" id="SSF52833">
    <property type="entry name" value="Thioredoxin-like"/>
    <property type="match status" value="1"/>
</dbReference>
<accession>S0EZQ8</accession>
<keyword evidence="3" id="KW-1185">Reference proteome</keyword>
<dbReference type="PATRIC" id="fig|1303518.3.peg.2820"/>
<dbReference type="GO" id="GO:0005975">
    <property type="term" value="P:carbohydrate metabolic process"/>
    <property type="evidence" value="ECO:0007669"/>
    <property type="project" value="InterPro"/>
</dbReference>
<dbReference type="InParanoid" id="S0EZQ8"/>
<organism evidence="2 3">
    <name type="scientific">Chthonomonas calidirosea (strain DSM 23976 / ICMP 18418 / T49)</name>
    <dbReference type="NCBI Taxonomy" id="1303518"/>
    <lineage>
        <taxon>Bacteria</taxon>
        <taxon>Bacillati</taxon>
        <taxon>Armatimonadota</taxon>
        <taxon>Chthonomonadia</taxon>
        <taxon>Chthonomonadales</taxon>
        <taxon>Chthonomonadaceae</taxon>
        <taxon>Chthonomonas</taxon>
    </lineage>
</organism>
<dbReference type="InterPro" id="IPR012341">
    <property type="entry name" value="6hp_glycosidase-like_sf"/>
</dbReference>
<name>S0EZQ8_CHTCT</name>
<feature type="domain" description="Spermatogenesis-associated protein 20-like TRX" evidence="1">
    <location>
        <begin position="8"/>
        <end position="169"/>
    </location>
</feature>
<dbReference type="PANTHER" id="PTHR42899">
    <property type="entry name" value="SPERMATOGENESIS-ASSOCIATED PROTEIN 20"/>
    <property type="match status" value="1"/>
</dbReference>
<dbReference type="InterPro" id="IPR036249">
    <property type="entry name" value="Thioredoxin-like_sf"/>
</dbReference>
<evidence type="ECO:0000313" key="3">
    <source>
        <dbReference type="Proteomes" id="UP000014227"/>
    </source>
</evidence>
<dbReference type="STRING" id="454171.CP488_01372"/>
<gene>
    <name evidence="2" type="ORF">CCALI_02718</name>
</gene>
<evidence type="ECO:0000259" key="1">
    <source>
        <dbReference type="Pfam" id="PF03190"/>
    </source>
</evidence>
<evidence type="ECO:0000313" key="2">
    <source>
        <dbReference type="EMBL" id="CCW36507.1"/>
    </source>
</evidence>
<dbReference type="InterPro" id="IPR008928">
    <property type="entry name" value="6-hairpin_glycosidase_sf"/>
</dbReference>